<dbReference type="GO" id="GO:0016477">
    <property type="term" value="P:cell migration"/>
    <property type="evidence" value="ECO:0007669"/>
    <property type="project" value="TreeGrafter"/>
</dbReference>
<feature type="compositionally biased region" description="Polar residues" evidence="6">
    <location>
        <begin position="7"/>
        <end position="24"/>
    </location>
</feature>
<dbReference type="GeneID" id="116221462"/>
<keyword evidence="9" id="KW-1185">Reference proteome</keyword>
<name>A0A6P8FN26_CLUHA</name>
<keyword evidence="7" id="KW-0812">Transmembrane</keyword>
<dbReference type="GO" id="GO:0030335">
    <property type="term" value="P:positive regulation of cell migration"/>
    <property type="evidence" value="ECO:0007669"/>
    <property type="project" value="TreeGrafter"/>
</dbReference>
<dbReference type="SUPFAM" id="SSF56112">
    <property type="entry name" value="Protein kinase-like (PK-like)"/>
    <property type="match status" value="1"/>
</dbReference>
<evidence type="ECO:0000256" key="4">
    <source>
        <dbReference type="PIRSR" id="PIRSR000615-2"/>
    </source>
</evidence>
<dbReference type="KEGG" id="char:116221462"/>
<sequence length="429" mass="49622">MFGFFSGSRQPHTNMSNNTSVPRNISSNTTEAKDFLLDKWHIVLISVSAFAIMTVLLMTFLWTKKYRSLIRAVQDLKLRQHLVSPHVPPADYTCTPKNITATFVKNEGPEPESGKLSIQDTKSASTSLWKPSQMVTNLNRSDLTLLQLIKAGREGVFYKAKMNRGTCKGHSMFTCKVSKESVTYKQVHREIAIMKKLGNHKNLLHLLDWDITQSPYFLVMEFVAVGTLHNFLQINRDKLSANKDLQHLFTITAYHIAHAMDHLRSKMVVHGDIALRNIMVNSFPQEVKVAEFSFARDLTRMKSRRTSRKHGDHERIPFRWYPPEYFKDKYYGFKSDVWSFGIILWEMETFGTLPYPNLNSSEDVVRHICAGHKNAEPAGCRVEILQMMRDCWVEPYTHRPSFRDIVRVLENILENDADYVDVDNKRMES</sequence>
<evidence type="ECO:0000256" key="1">
    <source>
        <dbReference type="ARBA" id="ARBA00022741"/>
    </source>
</evidence>
<dbReference type="GO" id="GO:0019838">
    <property type="term" value="F:growth factor binding"/>
    <property type="evidence" value="ECO:0007669"/>
    <property type="project" value="TreeGrafter"/>
</dbReference>
<dbReference type="Pfam" id="PF07714">
    <property type="entry name" value="PK_Tyr_Ser-Thr"/>
    <property type="match status" value="1"/>
</dbReference>
<keyword evidence="1 4" id="KW-0547">Nucleotide-binding</keyword>
<evidence type="ECO:0000256" key="7">
    <source>
        <dbReference type="SAM" id="Phobius"/>
    </source>
</evidence>
<dbReference type="PANTHER" id="PTHR24416:SF552">
    <property type="entry name" value="RECEPTOR PROTEIN-TYROSINE KINASE"/>
    <property type="match status" value="1"/>
</dbReference>
<keyword evidence="5" id="KW-0479">Metal-binding</keyword>
<dbReference type="Gene3D" id="1.10.510.10">
    <property type="entry name" value="Transferase(Phosphotransferase) domain 1"/>
    <property type="match status" value="1"/>
</dbReference>
<keyword evidence="7" id="KW-0472">Membrane</keyword>
<dbReference type="InterPro" id="IPR000719">
    <property type="entry name" value="Prot_kinase_dom"/>
</dbReference>
<feature type="binding site" evidence="4">
    <location>
        <position position="276"/>
    </location>
    <ligand>
        <name>ATP</name>
        <dbReference type="ChEBI" id="CHEBI:30616"/>
    </ligand>
</feature>
<dbReference type="GO" id="GO:0046872">
    <property type="term" value="F:metal ion binding"/>
    <property type="evidence" value="ECO:0007669"/>
    <property type="project" value="UniProtKB-KW"/>
</dbReference>
<dbReference type="GO" id="GO:0005021">
    <property type="term" value="F:vascular endothelial growth factor receptor activity"/>
    <property type="evidence" value="ECO:0007669"/>
    <property type="project" value="TreeGrafter"/>
</dbReference>
<dbReference type="InterPro" id="IPR011009">
    <property type="entry name" value="Kinase-like_dom_sf"/>
</dbReference>
<keyword evidence="7" id="KW-1133">Transmembrane helix</keyword>
<dbReference type="GO" id="GO:0043408">
    <property type="term" value="P:regulation of MAPK cascade"/>
    <property type="evidence" value="ECO:0007669"/>
    <property type="project" value="TreeGrafter"/>
</dbReference>
<evidence type="ECO:0000256" key="2">
    <source>
        <dbReference type="ARBA" id="ARBA00022840"/>
    </source>
</evidence>
<feature type="region of interest" description="Disordered" evidence="6">
    <location>
        <begin position="1"/>
        <end position="24"/>
    </location>
</feature>
<keyword evidence="5" id="KW-0460">Magnesium</keyword>
<evidence type="ECO:0000259" key="8">
    <source>
        <dbReference type="PROSITE" id="PS50011"/>
    </source>
</evidence>
<dbReference type="RefSeq" id="XP_031427679.1">
    <property type="nucleotide sequence ID" value="XM_031571819.2"/>
</dbReference>
<gene>
    <name evidence="10" type="primary">LOC116221462</name>
</gene>
<dbReference type="Proteomes" id="UP000515152">
    <property type="component" value="Chromosome 8"/>
</dbReference>
<protein>
    <submittedName>
        <fullName evidence="10">Fibroblast growth factor receptor homolog 1-like isoform X1</fullName>
    </submittedName>
</protein>
<dbReference type="PROSITE" id="PS50011">
    <property type="entry name" value="PROTEIN_KINASE_DOM"/>
    <property type="match status" value="1"/>
</dbReference>
<dbReference type="InterPro" id="IPR008266">
    <property type="entry name" value="Tyr_kinase_AS"/>
</dbReference>
<dbReference type="GO" id="GO:0045766">
    <property type="term" value="P:positive regulation of angiogenesis"/>
    <property type="evidence" value="ECO:0007669"/>
    <property type="project" value="TreeGrafter"/>
</dbReference>
<evidence type="ECO:0000256" key="3">
    <source>
        <dbReference type="PIRSR" id="PIRSR000615-1"/>
    </source>
</evidence>
<dbReference type="GO" id="GO:0005886">
    <property type="term" value="C:plasma membrane"/>
    <property type="evidence" value="ECO:0007669"/>
    <property type="project" value="TreeGrafter"/>
</dbReference>
<dbReference type="PROSITE" id="PS00109">
    <property type="entry name" value="PROTEIN_KINASE_TYR"/>
    <property type="match status" value="1"/>
</dbReference>
<dbReference type="PRINTS" id="PR00109">
    <property type="entry name" value="TYRKINASE"/>
</dbReference>
<dbReference type="AlphaFoldDB" id="A0A6P8FN26"/>
<evidence type="ECO:0000256" key="6">
    <source>
        <dbReference type="SAM" id="MobiDB-lite"/>
    </source>
</evidence>
<accession>A0A6P8FN26</accession>
<dbReference type="GO" id="GO:0043235">
    <property type="term" value="C:receptor complex"/>
    <property type="evidence" value="ECO:0007669"/>
    <property type="project" value="TreeGrafter"/>
</dbReference>
<dbReference type="OrthoDB" id="3256376at2759"/>
<dbReference type="GO" id="GO:0001525">
    <property type="term" value="P:angiogenesis"/>
    <property type="evidence" value="ECO:0007669"/>
    <property type="project" value="TreeGrafter"/>
</dbReference>
<dbReference type="InterPro" id="IPR001245">
    <property type="entry name" value="Ser-Thr/Tyr_kinase_cat_dom"/>
</dbReference>
<dbReference type="PANTHER" id="PTHR24416">
    <property type="entry name" value="TYROSINE-PROTEIN KINASE RECEPTOR"/>
    <property type="match status" value="1"/>
</dbReference>
<feature type="binding site" evidence="5">
    <location>
        <position position="277"/>
    </location>
    <ligand>
        <name>Mg(2+)</name>
        <dbReference type="ChEBI" id="CHEBI:18420"/>
    </ligand>
</feature>
<evidence type="ECO:0000313" key="10">
    <source>
        <dbReference type="RefSeq" id="XP_031427679.1"/>
    </source>
</evidence>
<feature type="transmembrane region" description="Helical" evidence="7">
    <location>
        <begin position="40"/>
        <end position="62"/>
    </location>
</feature>
<reference evidence="10" key="1">
    <citation type="submission" date="2025-08" db="UniProtKB">
        <authorList>
            <consortium name="RefSeq"/>
        </authorList>
    </citation>
    <scope>IDENTIFICATION</scope>
</reference>
<dbReference type="GO" id="GO:0045446">
    <property type="term" value="P:endothelial cell differentiation"/>
    <property type="evidence" value="ECO:0007669"/>
    <property type="project" value="TreeGrafter"/>
</dbReference>
<feature type="active site" description="Proton acceptor" evidence="3">
    <location>
        <position position="272"/>
    </location>
</feature>
<organism evidence="9 10">
    <name type="scientific">Clupea harengus</name>
    <name type="common">Atlantic herring</name>
    <dbReference type="NCBI Taxonomy" id="7950"/>
    <lineage>
        <taxon>Eukaryota</taxon>
        <taxon>Metazoa</taxon>
        <taxon>Chordata</taxon>
        <taxon>Craniata</taxon>
        <taxon>Vertebrata</taxon>
        <taxon>Euteleostomi</taxon>
        <taxon>Actinopterygii</taxon>
        <taxon>Neopterygii</taxon>
        <taxon>Teleostei</taxon>
        <taxon>Clupei</taxon>
        <taxon>Clupeiformes</taxon>
        <taxon>Clupeoidei</taxon>
        <taxon>Clupeidae</taxon>
        <taxon>Clupea</taxon>
    </lineage>
</organism>
<evidence type="ECO:0000313" key="9">
    <source>
        <dbReference type="Proteomes" id="UP000515152"/>
    </source>
</evidence>
<feature type="domain" description="Protein kinase" evidence="8">
    <location>
        <begin position="143"/>
        <end position="413"/>
    </location>
</feature>
<dbReference type="GO" id="GO:0005524">
    <property type="term" value="F:ATP binding"/>
    <property type="evidence" value="ECO:0007669"/>
    <property type="project" value="UniProtKB-KW"/>
</dbReference>
<evidence type="ECO:0000256" key="5">
    <source>
        <dbReference type="PIRSR" id="PIRSR000615-3"/>
    </source>
</evidence>
<proteinExistence type="predicted"/>
<dbReference type="InterPro" id="IPR050122">
    <property type="entry name" value="RTK"/>
</dbReference>
<keyword evidence="2 4" id="KW-0067">ATP-binding</keyword>